<protein>
    <submittedName>
        <fullName evidence="8">Multidrug export ATP-binding/permease protein</fullName>
        <ecNumber evidence="8">3.6.3.-</ecNumber>
    </submittedName>
</protein>
<dbReference type="Pfam" id="PF00664">
    <property type="entry name" value="ABC_membrane"/>
    <property type="match status" value="1"/>
</dbReference>
<keyword evidence="3 5" id="KW-1133">Transmembrane helix</keyword>
<dbReference type="InterPro" id="IPR003439">
    <property type="entry name" value="ABC_transporter-like_ATP-bd"/>
</dbReference>
<dbReference type="GO" id="GO:0005524">
    <property type="term" value="F:ATP binding"/>
    <property type="evidence" value="ECO:0007669"/>
    <property type="project" value="UniProtKB-KW"/>
</dbReference>
<dbReference type="InterPro" id="IPR039421">
    <property type="entry name" value="Type_1_exporter"/>
</dbReference>
<accession>A0ABN7TLV7</accession>
<evidence type="ECO:0000256" key="2">
    <source>
        <dbReference type="ARBA" id="ARBA00022692"/>
    </source>
</evidence>
<evidence type="ECO:0000313" key="9">
    <source>
        <dbReference type="Proteomes" id="UP000730618"/>
    </source>
</evidence>
<dbReference type="CDD" id="cd07346">
    <property type="entry name" value="ABC_6TM_exporters"/>
    <property type="match status" value="1"/>
</dbReference>
<dbReference type="Proteomes" id="UP000730618">
    <property type="component" value="Unassembled WGS sequence"/>
</dbReference>
<feature type="transmembrane region" description="Helical" evidence="5">
    <location>
        <begin position="141"/>
        <end position="172"/>
    </location>
</feature>
<dbReference type="PROSITE" id="PS00211">
    <property type="entry name" value="ABC_TRANSPORTER_1"/>
    <property type="match status" value="1"/>
</dbReference>
<dbReference type="PANTHER" id="PTHR43394:SF1">
    <property type="entry name" value="ATP-BINDING CASSETTE SUB-FAMILY B MEMBER 10, MITOCHONDRIAL"/>
    <property type="match status" value="1"/>
</dbReference>
<feature type="transmembrane region" description="Helical" evidence="5">
    <location>
        <begin position="55"/>
        <end position="75"/>
    </location>
</feature>
<dbReference type="InterPro" id="IPR003593">
    <property type="entry name" value="AAA+_ATPase"/>
</dbReference>
<keyword evidence="2 5" id="KW-0812">Transmembrane</keyword>
<keyword evidence="8" id="KW-0067">ATP-binding</keyword>
<dbReference type="PANTHER" id="PTHR43394">
    <property type="entry name" value="ATP-DEPENDENT PERMEASE MDL1, MITOCHONDRIAL"/>
    <property type="match status" value="1"/>
</dbReference>
<organism evidence="8 9">
    <name type="scientific">Paenibacillus allorhizosphaerae</name>
    <dbReference type="NCBI Taxonomy" id="2849866"/>
    <lineage>
        <taxon>Bacteria</taxon>
        <taxon>Bacillati</taxon>
        <taxon>Bacillota</taxon>
        <taxon>Bacilli</taxon>
        <taxon>Bacillales</taxon>
        <taxon>Paenibacillaceae</taxon>
        <taxon>Paenibacillus</taxon>
    </lineage>
</organism>
<comment type="subcellular location">
    <subcellularLocation>
        <location evidence="1">Membrane</location>
        <topology evidence="1">Multi-pass membrane protein</topology>
    </subcellularLocation>
</comment>
<name>A0ABN7TLV7_9BACL</name>
<comment type="caution">
    <text evidence="8">The sequence shown here is derived from an EMBL/GenBank/DDBJ whole genome shotgun (WGS) entry which is preliminary data.</text>
</comment>
<keyword evidence="8" id="KW-0378">Hydrolase</keyword>
<keyword evidence="9" id="KW-1185">Reference proteome</keyword>
<dbReference type="RefSeq" id="WP_218100008.1">
    <property type="nucleotide sequence ID" value="NZ_CAJVCE010000010.1"/>
</dbReference>
<evidence type="ECO:0000259" key="6">
    <source>
        <dbReference type="PROSITE" id="PS50893"/>
    </source>
</evidence>
<evidence type="ECO:0000259" key="7">
    <source>
        <dbReference type="PROSITE" id="PS50929"/>
    </source>
</evidence>
<sequence>MNTFKWIWGYLYQTRAMILLGVGVLTLQQLVQIMAQGSQKFLIDDVLIGKEYGKLSWVLLYLASTSLVSYGLNWWGNYLTRVNQLTLHRRMGSSLMAVIQRKPVAEIQNQRTAKWVQYFTSDIQQVTDFLSRDLAKGVQQVAATLFLIGIIAWASPVILILVVIFSVVYIGLGRYFGPIMRRQTREMQEKRGDLLVKIEEGIASTREVIAYNRMEWEEKNFRSAFAAFFDKVMQNGKMSNTQLLLSNSTQWIGRLGVLIIGGYEVIQGSATLGMFVVVYQYSNQLFSNFQNVFNFFMNLSGRMAYVDRVKGLFEQEQSPGGTKKLTGAVRSIRFDQVSFAYSEESRSVLNQLSLVLETGRKIAIVGTSGGGKSTIAQLLLRFFEPTQGAIRVNGKRLSEIRMDDWMSRISVVFQEPFLLPDTVRNNLLLGREHISEEQLTEACRIAQIHDFIESLDQGYDTIIGERGYTLSGGQRQRLAIARAIVGDPEILLLDEATSALDMETERLMQEELDRIREGRTTIIIAHRLSTIRNADVILVMDQGRLAEHGTHEELMASGDIYKRLVASMAEAS</sequence>
<dbReference type="Pfam" id="PF00005">
    <property type="entry name" value="ABC_tran"/>
    <property type="match status" value="1"/>
</dbReference>
<evidence type="ECO:0000256" key="4">
    <source>
        <dbReference type="ARBA" id="ARBA00023136"/>
    </source>
</evidence>
<dbReference type="PROSITE" id="PS50893">
    <property type="entry name" value="ABC_TRANSPORTER_2"/>
    <property type="match status" value="1"/>
</dbReference>
<dbReference type="GO" id="GO:0016787">
    <property type="term" value="F:hydrolase activity"/>
    <property type="evidence" value="ECO:0007669"/>
    <property type="project" value="UniProtKB-KW"/>
</dbReference>
<keyword evidence="4 5" id="KW-0472">Membrane</keyword>
<evidence type="ECO:0000256" key="5">
    <source>
        <dbReference type="SAM" id="Phobius"/>
    </source>
</evidence>
<feature type="domain" description="ABC transmembrane type-1" evidence="7">
    <location>
        <begin position="19"/>
        <end position="301"/>
    </location>
</feature>
<feature type="domain" description="ABC transporter" evidence="6">
    <location>
        <begin position="332"/>
        <end position="567"/>
    </location>
</feature>
<evidence type="ECO:0000256" key="3">
    <source>
        <dbReference type="ARBA" id="ARBA00022989"/>
    </source>
</evidence>
<dbReference type="EC" id="3.6.3.-" evidence="8"/>
<proteinExistence type="predicted"/>
<dbReference type="EMBL" id="CAJVCE010000010">
    <property type="protein sequence ID" value="CAG7646295.1"/>
    <property type="molecule type" value="Genomic_DNA"/>
</dbReference>
<dbReference type="SMART" id="SM00382">
    <property type="entry name" value="AAA"/>
    <property type="match status" value="1"/>
</dbReference>
<evidence type="ECO:0000256" key="1">
    <source>
        <dbReference type="ARBA" id="ARBA00004141"/>
    </source>
</evidence>
<evidence type="ECO:0000313" key="8">
    <source>
        <dbReference type="EMBL" id="CAG7646295.1"/>
    </source>
</evidence>
<keyword evidence="8" id="KW-0547">Nucleotide-binding</keyword>
<dbReference type="InterPro" id="IPR011527">
    <property type="entry name" value="ABC1_TM_dom"/>
</dbReference>
<dbReference type="InterPro" id="IPR017871">
    <property type="entry name" value="ABC_transporter-like_CS"/>
</dbReference>
<dbReference type="PROSITE" id="PS50929">
    <property type="entry name" value="ABC_TM1F"/>
    <property type="match status" value="1"/>
</dbReference>
<reference evidence="8 9" key="1">
    <citation type="submission" date="2021-06" db="EMBL/GenBank/DDBJ databases">
        <authorList>
            <person name="Criscuolo A."/>
        </authorList>
    </citation>
    <scope>NUCLEOTIDE SEQUENCE [LARGE SCALE GENOMIC DNA]</scope>
    <source>
        <strain evidence="9">CIP 111802</strain>
    </source>
</reference>
<feature type="transmembrane region" description="Helical" evidence="5">
    <location>
        <begin position="16"/>
        <end position="35"/>
    </location>
</feature>
<gene>
    <name evidence="8" type="ORF">PAECIP111802_03709</name>
</gene>